<dbReference type="EMBL" id="AKHW03005461">
    <property type="protein sequence ID" value="KYO26773.1"/>
    <property type="molecule type" value="Genomic_DNA"/>
</dbReference>
<evidence type="ECO:0000313" key="1">
    <source>
        <dbReference type="EMBL" id="KYO26773.1"/>
    </source>
</evidence>
<keyword evidence="2" id="KW-1185">Reference proteome</keyword>
<accession>A0A151MQM1</accession>
<gene>
    <name evidence="1" type="ORF">Y1Q_0019233</name>
</gene>
<evidence type="ECO:0000313" key="2">
    <source>
        <dbReference type="Proteomes" id="UP000050525"/>
    </source>
</evidence>
<protein>
    <submittedName>
        <fullName evidence="1">Uncharacterized protein</fullName>
    </submittedName>
</protein>
<dbReference type="AlphaFoldDB" id="A0A151MQM1"/>
<proteinExistence type="predicted"/>
<sequence length="66" mass="7431">MASTRVSNNRRDRKIEVRCSRPPSRLVAELTIEASFPEFSSTSPAIKLSPQLNISVKQNGKRPIYT</sequence>
<comment type="caution">
    <text evidence="1">The sequence shown here is derived from an EMBL/GenBank/DDBJ whole genome shotgun (WGS) entry which is preliminary data.</text>
</comment>
<reference evidence="1 2" key="1">
    <citation type="journal article" date="2012" name="Genome Biol.">
        <title>Sequencing three crocodilian genomes to illuminate the evolution of archosaurs and amniotes.</title>
        <authorList>
            <person name="St John J.A."/>
            <person name="Braun E.L."/>
            <person name="Isberg S.R."/>
            <person name="Miles L.G."/>
            <person name="Chong A.Y."/>
            <person name="Gongora J."/>
            <person name="Dalzell P."/>
            <person name="Moran C."/>
            <person name="Bed'hom B."/>
            <person name="Abzhanov A."/>
            <person name="Burgess S.C."/>
            <person name="Cooksey A.M."/>
            <person name="Castoe T.A."/>
            <person name="Crawford N.G."/>
            <person name="Densmore L.D."/>
            <person name="Drew J.C."/>
            <person name="Edwards S.V."/>
            <person name="Faircloth B.C."/>
            <person name="Fujita M.K."/>
            <person name="Greenwold M.J."/>
            <person name="Hoffmann F.G."/>
            <person name="Howard J.M."/>
            <person name="Iguchi T."/>
            <person name="Janes D.E."/>
            <person name="Khan S.Y."/>
            <person name="Kohno S."/>
            <person name="de Koning A.J."/>
            <person name="Lance S.L."/>
            <person name="McCarthy F.M."/>
            <person name="McCormack J.E."/>
            <person name="Merchant M.E."/>
            <person name="Peterson D.G."/>
            <person name="Pollock D.D."/>
            <person name="Pourmand N."/>
            <person name="Raney B.J."/>
            <person name="Roessler K.A."/>
            <person name="Sanford J.R."/>
            <person name="Sawyer R.H."/>
            <person name="Schmidt C.J."/>
            <person name="Triplett E.W."/>
            <person name="Tuberville T.D."/>
            <person name="Venegas-Anaya M."/>
            <person name="Howard J.T."/>
            <person name="Jarvis E.D."/>
            <person name="Guillette L.J.Jr."/>
            <person name="Glenn T.C."/>
            <person name="Green R.E."/>
            <person name="Ray D.A."/>
        </authorList>
    </citation>
    <scope>NUCLEOTIDE SEQUENCE [LARGE SCALE GENOMIC DNA]</scope>
    <source>
        <strain evidence="1">KSC_2009_1</strain>
    </source>
</reference>
<name>A0A151MQM1_ALLMI</name>
<dbReference type="Proteomes" id="UP000050525">
    <property type="component" value="Unassembled WGS sequence"/>
</dbReference>
<organism evidence="1 2">
    <name type="scientific">Alligator mississippiensis</name>
    <name type="common">American alligator</name>
    <dbReference type="NCBI Taxonomy" id="8496"/>
    <lineage>
        <taxon>Eukaryota</taxon>
        <taxon>Metazoa</taxon>
        <taxon>Chordata</taxon>
        <taxon>Craniata</taxon>
        <taxon>Vertebrata</taxon>
        <taxon>Euteleostomi</taxon>
        <taxon>Archelosauria</taxon>
        <taxon>Archosauria</taxon>
        <taxon>Crocodylia</taxon>
        <taxon>Alligatoridae</taxon>
        <taxon>Alligatorinae</taxon>
        <taxon>Alligator</taxon>
    </lineage>
</organism>